<organism evidence="1 2">
    <name type="scientific">Phocaeicola coprophilus DSM 18228 = JCM 13818</name>
    <dbReference type="NCBI Taxonomy" id="547042"/>
    <lineage>
        <taxon>Bacteria</taxon>
        <taxon>Pseudomonadati</taxon>
        <taxon>Bacteroidota</taxon>
        <taxon>Bacteroidia</taxon>
        <taxon>Bacteroidales</taxon>
        <taxon>Bacteroidaceae</taxon>
        <taxon>Phocaeicola</taxon>
    </lineage>
</organism>
<dbReference type="Proteomes" id="UP000014073">
    <property type="component" value="Unassembled WGS sequence"/>
</dbReference>
<dbReference type="AlphaFoldDB" id="S0FCQ8"/>
<proteinExistence type="predicted"/>
<accession>S0FCQ8</accession>
<keyword evidence="2" id="KW-1185">Reference proteome</keyword>
<dbReference type="STRING" id="547042.BACCOPRO_03587"/>
<evidence type="ECO:0000313" key="2">
    <source>
        <dbReference type="Proteomes" id="UP000014073"/>
    </source>
</evidence>
<gene>
    <name evidence="1" type="ORF">BACCOPRO_03587</name>
</gene>
<comment type="caution">
    <text evidence="1">The sequence shown here is derived from an EMBL/GenBank/DDBJ whole genome shotgun (WGS) entry which is preliminary data.</text>
</comment>
<evidence type="ECO:0000313" key="1">
    <source>
        <dbReference type="EMBL" id="EEF78064.1"/>
    </source>
</evidence>
<sequence>MESLQLFPGNHQKIRLKNLPILQKITYFAPLSRNRCQRRVT</sequence>
<name>S0FCQ8_9BACT</name>
<dbReference type="HOGENOM" id="CLU_3265546_0_0_10"/>
<protein>
    <submittedName>
        <fullName evidence="1">Uncharacterized protein</fullName>
    </submittedName>
</protein>
<reference evidence="1 2" key="1">
    <citation type="submission" date="2008-12" db="EMBL/GenBank/DDBJ databases">
        <authorList>
            <person name="Fulton L."/>
            <person name="Clifton S."/>
            <person name="Fulton B."/>
            <person name="Xu J."/>
            <person name="Minx P."/>
            <person name="Pepin K.H."/>
            <person name="Johnson M."/>
            <person name="Bhonagiri V."/>
            <person name="Nash W.E."/>
            <person name="Mardis E.R."/>
            <person name="Wilson R.K."/>
        </authorList>
    </citation>
    <scope>NUCLEOTIDE SEQUENCE [LARGE SCALE GENOMIC DNA]</scope>
    <source>
        <strain evidence="1 2">DSM 18228</strain>
    </source>
</reference>
<dbReference type="EMBL" id="ACBW01000223">
    <property type="protein sequence ID" value="EEF78064.1"/>
    <property type="molecule type" value="Genomic_DNA"/>
</dbReference>